<organism evidence="1 2">
    <name type="scientific">Podospora didyma</name>
    <dbReference type="NCBI Taxonomy" id="330526"/>
    <lineage>
        <taxon>Eukaryota</taxon>
        <taxon>Fungi</taxon>
        <taxon>Dikarya</taxon>
        <taxon>Ascomycota</taxon>
        <taxon>Pezizomycotina</taxon>
        <taxon>Sordariomycetes</taxon>
        <taxon>Sordariomycetidae</taxon>
        <taxon>Sordariales</taxon>
        <taxon>Podosporaceae</taxon>
        <taxon>Podospora</taxon>
    </lineage>
</organism>
<dbReference type="EMBL" id="JAULSW010000003">
    <property type="protein sequence ID" value="KAK3387746.1"/>
    <property type="molecule type" value="Genomic_DNA"/>
</dbReference>
<gene>
    <name evidence="1" type="ORF">B0H63DRAFT_164616</name>
</gene>
<evidence type="ECO:0000313" key="2">
    <source>
        <dbReference type="Proteomes" id="UP001285441"/>
    </source>
</evidence>
<comment type="caution">
    <text evidence="1">The sequence shown here is derived from an EMBL/GenBank/DDBJ whole genome shotgun (WGS) entry which is preliminary data.</text>
</comment>
<reference evidence="1" key="2">
    <citation type="submission" date="2023-06" db="EMBL/GenBank/DDBJ databases">
        <authorList>
            <consortium name="Lawrence Berkeley National Laboratory"/>
            <person name="Haridas S."/>
            <person name="Hensen N."/>
            <person name="Bonometti L."/>
            <person name="Westerberg I."/>
            <person name="Brannstrom I.O."/>
            <person name="Guillou S."/>
            <person name="Cros-Aarteil S."/>
            <person name="Calhoun S."/>
            <person name="Kuo A."/>
            <person name="Mondo S."/>
            <person name="Pangilinan J."/>
            <person name="Riley R."/>
            <person name="LaButti K."/>
            <person name="Andreopoulos B."/>
            <person name="Lipzen A."/>
            <person name="Chen C."/>
            <person name="Yanf M."/>
            <person name="Daum C."/>
            <person name="Ng V."/>
            <person name="Clum A."/>
            <person name="Steindorff A."/>
            <person name="Ohm R."/>
            <person name="Martin F."/>
            <person name="Silar P."/>
            <person name="Natvig D."/>
            <person name="Lalanne C."/>
            <person name="Gautier V."/>
            <person name="Ament-velasquez S.L."/>
            <person name="Kruys A."/>
            <person name="Hutchinson M.I."/>
            <person name="Powell A.J."/>
            <person name="Barry K."/>
            <person name="Miller A.N."/>
            <person name="Grigoriev I.V."/>
            <person name="Debuchy R."/>
            <person name="Gladieux P."/>
            <person name="Thoren M.H."/>
            <person name="Johannesson H."/>
        </authorList>
    </citation>
    <scope>NUCLEOTIDE SEQUENCE</scope>
    <source>
        <strain evidence="1">CBS 232.78</strain>
    </source>
</reference>
<reference evidence="1" key="1">
    <citation type="journal article" date="2023" name="Mol. Phylogenet. Evol.">
        <title>Genome-scale phylogeny and comparative genomics of the fungal order Sordariales.</title>
        <authorList>
            <person name="Hensen N."/>
            <person name="Bonometti L."/>
            <person name="Westerberg I."/>
            <person name="Brannstrom I.O."/>
            <person name="Guillou S."/>
            <person name="Cros-Aarteil S."/>
            <person name="Calhoun S."/>
            <person name="Haridas S."/>
            <person name="Kuo A."/>
            <person name="Mondo S."/>
            <person name="Pangilinan J."/>
            <person name="Riley R."/>
            <person name="LaButti K."/>
            <person name="Andreopoulos B."/>
            <person name="Lipzen A."/>
            <person name="Chen C."/>
            <person name="Yan M."/>
            <person name="Daum C."/>
            <person name="Ng V."/>
            <person name="Clum A."/>
            <person name="Steindorff A."/>
            <person name="Ohm R.A."/>
            <person name="Martin F."/>
            <person name="Silar P."/>
            <person name="Natvig D.O."/>
            <person name="Lalanne C."/>
            <person name="Gautier V."/>
            <person name="Ament-Velasquez S.L."/>
            <person name="Kruys A."/>
            <person name="Hutchinson M.I."/>
            <person name="Powell A.J."/>
            <person name="Barry K."/>
            <person name="Miller A.N."/>
            <person name="Grigoriev I.V."/>
            <person name="Debuchy R."/>
            <person name="Gladieux P."/>
            <person name="Hiltunen Thoren M."/>
            <person name="Johannesson H."/>
        </authorList>
    </citation>
    <scope>NUCLEOTIDE SEQUENCE</scope>
    <source>
        <strain evidence="1">CBS 232.78</strain>
    </source>
</reference>
<dbReference type="Proteomes" id="UP001285441">
    <property type="component" value="Unassembled WGS sequence"/>
</dbReference>
<accession>A0AAE0NU22</accession>
<keyword evidence="2" id="KW-1185">Reference proteome</keyword>
<name>A0AAE0NU22_9PEZI</name>
<sequence>MATKLAARRERALTAAEEAEVTAMLEVPNGQWCPVFLEFEAMSQDPLTPEQQAAMTWRGSIERYLDKRLRPFRHCRLVVMEKRPVKDSDLRKTSWTPSTLGGDKKKGVAFDCYGDKENTTLKFATGVPWTVELKAEKLNYAVAHYEFVGWSNKKKTEIHAECRTLVSKMQVYNLWNTNCWHFASNLAMEILETSSTHFNLFLYYKSRKTMPGSLPVFDPRYAI</sequence>
<dbReference type="AlphaFoldDB" id="A0AAE0NU22"/>
<proteinExistence type="predicted"/>
<evidence type="ECO:0008006" key="3">
    <source>
        <dbReference type="Google" id="ProtNLM"/>
    </source>
</evidence>
<protein>
    <recommendedName>
        <fullName evidence="3">PPPDE domain-containing protein</fullName>
    </recommendedName>
</protein>
<evidence type="ECO:0000313" key="1">
    <source>
        <dbReference type="EMBL" id="KAK3387746.1"/>
    </source>
</evidence>